<gene>
    <name evidence="12" type="ORF">HNR32_001079</name>
</gene>
<sequence>MSEANLLFHNSHNPYYRYPTGAVATDTSLYLGIDINITEPIKSVSLRLWQDIAGEKMIVLTHSPTNPQHYFAQIATPKRGCLLWYYFIIESEKQTLFYGNTPEHSGGKGNIYEQVPPSFQITVYRFDAVTPDWFKHTIMYQIFPDRFYRQGNSIIPKKNAVYHADWNDQPCYYKDPDTKEIITYDFFGGNIAGIKEKLSYLKELGISVIYLNPIFEAASNHRYDTGNYNNIDPILGTNDEFIDLCQTAKDIGINIIIDGVFSHTGSDSIYFNRDNNYPSIGAYQSQASPYYSWYSFHNYPHEYDSWWGFHTLPNVNETTDSYMNFIINGENSVIKHWSKSGISGWRLDVIDELPQKFSRNFYRTLKDIDPDAIMIGEVWEDASNKVSYGVAREYLCGYEMDSAMNYPFRRIVLDFLLGYISGFDTIKRLSSQKENYPAQNYYAMMNLVGSHDVERIITLLGEASFYDGMPAIIQSRYHLDENHYQLGMNRSKIAALWQLTFPGVPSIYYGDEIGMQGFRDPYNRAPYKWDDTPDKQDSPNLYLRDWFKKLIKLRNENIALQTGELLFVYESNTIIAYLRCIRNNKDIFGHKAKNDAFLIIINRSRNENIPVEIDLHGLCYDELEFILSNKDNIHLQNNILKITVSALSAEILHQVDKSNVNNRSCGILLHPTCLPSPYGIGDLGMTAFNFIDWLQTAKQKYWQVLPLTPVGYGASPYQSSSVFAGNYLLISPDELVKIGLLDSADAYKITNTKYIDFPAVEKQKKLLLQKAFNKFSPDTNYNDFCAQQKYWLDDYALFIALKEHYNNSAWTSWPKELKFRDKTALSNAQKEQQNKMNYIKFVQYIFFKQWIKLKKYANSKNIRIIGDLPIFPSHDSADVWAHQEFFNLDADGSPKTIAGVPPDYFSADGQLWGNPHYLWDVMKKDNYSWWIERFSTLHKIVDVIRIDHFRGFAAYWVVDGNAKTARDGFWQDGPGNEFFTSIKQQLGHLPIIAEDLGLITADVEKLKNDCDFPGMKVLQFELYPSEFKNIGFVCSNNNIVYTGTHDNNTTIGWLKNDLDAETKAILSAHLNIDVTDSDNDINVKLCNKLIKYAYASNGRIAILPLQDVLRLDASARMNLPGTVGTNWQWQLLQQPDNNQAEYLAKLVEKYNR</sequence>
<proteinExistence type="inferred from homology"/>
<dbReference type="Gene3D" id="3.20.20.80">
    <property type="entry name" value="Glycosidases"/>
    <property type="match status" value="2"/>
</dbReference>
<organism evidence="12 13">
    <name type="scientific">Pectinatus brassicae</name>
    <dbReference type="NCBI Taxonomy" id="862415"/>
    <lineage>
        <taxon>Bacteria</taxon>
        <taxon>Bacillati</taxon>
        <taxon>Bacillota</taxon>
        <taxon>Negativicutes</taxon>
        <taxon>Selenomonadales</taxon>
        <taxon>Selenomonadaceae</taxon>
        <taxon>Pectinatus</taxon>
    </lineage>
</organism>
<dbReference type="InterPro" id="IPR014756">
    <property type="entry name" value="Ig_E-set"/>
</dbReference>
<comment type="similarity">
    <text evidence="2 10">Belongs to the disproportionating enzyme family.</text>
</comment>
<dbReference type="InterPro" id="IPR004185">
    <property type="entry name" value="Glyco_hydro_13_lg-like_dom"/>
</dbReference>
<dbReference type="GO" id="GO:0004553">
    <property type="term" value="F:hydrolase activity, hydrolyzing O-glycosyl compounds"/>
    <property type="evidence" value="ECO:0007669"/>
    <property type="project" value="InterPro"/>
</dbReference>
<evidence type="ECO:0000256" key="5">
    <source>
        <dbReference type="ARBA" id="ARBA00022676"/>
    </source>
</evidence>
<protein>
    <recommendedName>
        <fullName evidence="4 10">4-alpha-glucanotransferase</fullName>
        <ecNumber evidence="3 10">2.4.1.25</ecNumber>
    </recommendedName>
    <alternativeName>
        <fullName evidence="8 10">Amylomaltase</fullName>
    </alternativeName>
    <alternativeName>
        <fullName evidence="9 10">Disproportionating enzyme</fullName>
    </alternativeName>
</protein>
<dbReference type="InterPro" id="IPR045857">
    <property type="entry name" value="O16G_dom_2"/>
</dbReference>
<dbReference type="EMBL" id="JACHFH010000010">
    <property type="protein sequence ID" value="MBB5335935.1"/>
    <property type="molecule type" value="Genomic_DNA"/>
</dbReference>
<dbReference type="Pfam" id="PF02446">
    <property type="entry name" value="Glyco_hydro_77"/>
    <property type="match status" value="1"/>
</dbReference>
<evidence type="ECO:0000256" key="2">
    <source>
        <dbReference type="ARBA" id="ARBA00005684"/>
    </source>
</evidence>
<dbReference type="InterPro" id="IPR006047">
    <property type="entry name" value="GH13_cat_dom"/>
</dbReference>
<dbReference type="SUPFAM" id="SSF51445">
    <property type="entry name" value="(Trans)glycosidases"/>
    <property type="match status" value="2"/>
</dbReference>
<keyword evidence="7 10" id="KW-0119">Carbohydrate metabolism</keyword>
<evidence type="ECO:0000313" key="13">
    <source>
        <dbReference type="Proteomes" id="UP000559117"/>
    </source>
</evidence>
<reference evidence="12 13" key="1">
    <citation type="submission" date="2020-08" db="EMBL/GenBank/DDBJ databases">
        <title>Genomic Encyclopedia of Type Strains, Phase IV (KMG-IV): sequencing the most valuable type-strain genomes for metagenomic binning, comparative biology and taxonomic classification.</title>
        <authorList>
            <person name="Goeker M."/>
        </authorList>
    </citation>
    <scope>NUCLEOTIDE SEQUENCE [LARGE SCALE GENOMIC DNA]</scope>
    <source>
        <strain evidence="12 13">DSM 24661</strain>
    </source>
</reference>
<dbReference type="PANTHER" id="PTHR32438:SF5">
    <property type="entry name" value="4-ALPHA-GLUCANOTRANSFERASE DPE1, CHLOROPLASTIC_AMYLOPLASTIC"/>
    <property type="match status" value="1"/>
</dbReference>
<dbReference type="InterPro" id="IPR003385">
    <property type="entry name" value="Glyco_hydro_77"/>
</dbReference>
<feature type="domain" description="Glycosyl hydrolase family 13 catalytic" evidence="11">
    <location>
        <begin position="141"/>
        <end position="554"/>
    </location>
</feature>
<evidence type="ECO:0000256" key="7">
    <source>
        <dbReference type="ARBA" id="ARBA00023277"/>
    </source>
</evidence>
<dbReference type="GO" id="GO:0004134">
    <property type="term" value="F:4-alpha-glucanotransferase activity"/>
    <property type="evidence" value="ECO:0007669"/>
    <property type="project" value="UniProtKB-EC"/>
</dbReference>
<dbReference type="GO" id="GO:0005975">
    <property type="term" value="P:carbohydrate metabolic process"/>
    <property type="evidence" value="ECO:0007669"/>
    <property type="project" value="InterPro"/>
</dbReference>
<dbReference type="NCBIfam" id="TIGR00217">
    <property type="entry name" value="malQ"/>
    <property type="match status" value="1"/>
</dbReference>
<keyword evidence="6 10" id="KW-0808">Transferase</keyword>
<evidence type="ECO:0000256" key="4">
    <source>
        <dbReference type="ARBA" id="ARBA00020295"/>
    </source>
</evidence>
<keyword evidence="13" id="KW-1185">Reference proteome</keyword>
<keyword evidence="5 10" id="KW-0328">Glycosyltransferase</keyword>
<dbReference type="EC" id="2.4.1.25" evidence="3 10"/>
<dbReference type="SUPFAM" id="SSF81296">
    <property type="entry name" value="E set domains"/>
    <property type="match status" value="1"/>
</dbReference>
<dbReference type="Proteomes" id="UP000559117">
    <property type="component" value="Unassembled WGS sequence"/>
</dbReference>
<dbReference type="CDD" id="cd11338">
    <property type="entry name" value="AmyAc_CMD"/>
    <property type="match status" value="1"/>
</dbReference>
<dbReference type="AlphaFoldDB" id="A0A840UTZ1"/>
<dbReference type="Gene3D" id="3.90.400.10">
    <property type="entry name" value="Oligo-1,6-glucosidase, Domain 2"/>
    <property type="match status" value="1"/>
</dbReference>
<name>A0A840UTZ1_9FIRM</name>
<dbReference type="RefSeq" id="WP_183860400.1">
    <property type="nucleotide sequence ID" value="NZ_JACHFH010000010.1"/>
</dbReference>
<dbReference type="Gene3D" id="2.60.40.1180">
    <property type="entry name" value="Golgi alpha-mannosidase II"/>
    <property type="match status" value="1"/>
</dbReference>
<dbReference type="NCBIfam" id="NF011080">
    <property type="entry name" value="PRK14508.1-3"/>
    <property type="match status" value="1"/>
</dbReference>
<evidence type="ECO:0000256" key="8">
    <source>
        <dbReference type="ARBA" id="ARBA00031423"/>
    </source>
</evidence>
<dbReference type="InterPro" id="IPR013783">
    <property type="entry name" value="Ig-like_fold"/>
</dbReference>
<evidence type="ECO:0000256" key="1">
    <source>
        <dbReference type="ARBA" id="ARBA00000439"/>
    </source>
</evidence>
<evidence type="ECO:0000256" key="10">
    <source>
        <dbReference type="RuleBase" id="RU361207"/>
    </source>
</evidence>
<dbReference type="CDD" id="cd02857">
    <property type="entry name" value="E_set_CDase_PDE_N"/>
    <property type="match status" value="1"/>
</dbReference>
<dbReference type="SMART" id="SM00642">
    <property type="entry name" value="Aamy"/>
    <property type="match status" value="1"/>
</dbReference>
<evidence type="ECO:0000313" key="12">
    <source>
        <dbReference type="EMBL" id="MBB5335935.1"/>
    </source>
</evidence>
<evidence type="ECO:0000256" key="9">
    <source>
        <dbReference type="ARBA" id="ARBA00031501"/>
    </source>
</evidence>
<dbReference type="Gene3D" id="2.60.40.10">
    <property type="entry name" value="Immunoglobulins"/>
    <property type="match status" value="1"/>
</dbReference>
<evidence type="ECO:0000259" key="11">
    <source>
        <dbReference type="SMART" id="SM00642"/>
    </source>
</evidence>
<comment type="catalytic activity">
    <reaction evidence="1 10">
        <text>Transfers a segment of a (1-&gt;4)-alpha-D-glucan to a new position in an acceptor, which may be glucose or a (1-&gt;4)-alpha-D-glucan.</text>
        <dbReference type="EC" id="2.4.1.25"/>
    </reaction>
</comment>
<evidence type="ECO:0000256" key="6">
    <source>
        <dbReference type="ARBA" id="ARBA00022679"/>
    </source>
</evidence>
<dbReference type="PANTHER" id="PTHR32438">
    <property type="entry name" value="4-ALPHA-GLUCANOTRANSFERASE DPE1, CHLOROPLASTIC/AMYLOPLASTIC"/>
    <property type="match status" value="1"/>
</dbReference>
<evidence type="ECO:0000256" key="3">
    <source>
        <dbReference type="ARBA" id="ARBA00012560"/>
    </source>
</evidence>
<accession>A0A840UTZ1</accession>
<comment type="caution">
    <text evidence="12">The sequence shown here is derived from an EMBL/GenBank/DDBJ whole genome shotgun (WGS) entry which is preliminary data.</text>
</comment>
<dbReference type="InterPro" id="IPR013780">
    <property type="entry name" value="Glyco_hydro_b"/>
</dbReference>
<dbReference type="InterPro" id="IPR017853">
    <property type="entry name" value="GH"/>
</dbReference>
<dbReference type="Pfam" id="PF00128">
    <property type="entry name" value="Alpha-amylase"/>
    <property type="match status" value="1"/>
</dbReference>